<dbReference type="Proteomes" id="UP000624419">
    <property type="component" value="Unassembled WGS sequence"/>
</dbReference>
<evidence type="ECO:0000313" key="2">
    <source>
        <dbReference type="EMBL" id="MBD3586248.1"/>
    </source>
</evidence>
<dbReference type="EMBL" id="JABBXD010000005">
    <property type="protein sequence ID" value="MBD3586248.1"/>
    <property type="molecule type" value="Genomic_DNA"/>
</dbReference>
<dbReference type="InterPro" id="IPR011990">
    <property type="entry name" value="TPR-like_helical_dom_sf"/>
</dbReference>
<evidence type="ECO:0000313" key="3">
    <source>
        <dbReference type="Proteomes" id="UP000624419"/>
    </source>
</evidence>
<dbReference type="SUPFAM" id="SSF48452">
    <property type="entry name" value="TPR-like"/>
    <property type="match status" value="1"/>
</dbReference>
<feature type="chain" id="PRO_5047051370" description="Tetratricopeptide repeat protein" evidence="1">
    <location>
        <begin position="27"/>
        <end position="160"/>
    </location>
</feature>
<proteinExistence type="predicted"/>
<evidence type="ECO:0008006" key="4">
    <source>
        <dbReference type="Google" id="ProtNLM"/>
    </source>
</evidence>
<comment type="caution">
    <text evidence="2">The sequence shown here is derived from an EMBL/GenBank/DDBJ whole genome shotgun (WGS) entry which is preliminary data.</text>
</comment>
<sequence length="160" mass="16581">MKLPGRKLLISSFLAASVCAVPSALASAGHSSLQLKTSVEDVNGVREIESGNYESGIRKTHAALAKTSVGSRRAPLLNNLCVAHIASGDTASAESVCDQAVDTANNKAIALNNRAILKCTSGEPAGCHQDLKQANALASHNHLISKNFALVADSPLVVKQ</sequence>
<keyword evidence="3" id="KW-1185">Reference proteome</keyword>
<evidence type="ECO:0000256" key="1">
    <source>
        <dbReference type="SAM" id="SignalP"/>
    </source>
</evidence>
<protein>
    <recommendedName>
        <fullName evidence="4">Tetratricopeptide repeat protein</fullName>
    </recommendedName>
</protein>
<keyword evidence="1" id="KW-0732">Signal</keyword>
<name>A0ABR8LJ60_9ALTE</name>
<reference evidence="2 3" key="1">
    <citation type="submission" date="2020-04" db="EMBL/GenBank/DDBJ databases">
        <title>Salinimonas sp. HHU 13199.</title>
        <authorList>
            <person name="Cui X."/>
            <person name="Zhang D."/>
        </authorList>
    </citation>
    <scope>NUCLEOTIDE SEQUENCE [LARGE SCALE GENOMIC DNA]</scope>
    <source>
        <strain evidence="2 3">HHU 13199</strain>
    </source>
</reference>
<feature type="signal peptide" evidence="1">
    <location>
        <begin position="1"/>
        <end position="26"/>
    </location>
</feature>
<dbReference type="Gene3D" id="1.25.40.10">
    <property type="entry name" value="Tetratricopeptide repeat domain"/>
    <property type="match status" value="1"/>
</dbReference>
<gene>
    <name evidence="2" type="ORF">HHX48_10905</name>
</gene>
<accession>A0ABR8LJ60</accession>
<dbReference type="RefSeq" id="WP_191025029.1">
    <property type="nucleotide sequence ID" value="NZ_JABBXD010000005.1"/>
</dbReference>
<organism evidence="2 3">
    <name type="scientific">Salinimonas profundi</name>
    <dbReference type="NCBI Taxonomy" id="2729140"/>
    <lineage>
        <taxon>Bacteria</taxon>
        <taxon>Pseudomonadati</taxon>
        <taxon>Pseudomonadota</taxon>
        <taxon>Gammaproteobacteria</taxon>
        <taxon>Alteromonadales</taxon>
        <taxon>Alteromonadaceae</taxon>
        <taxon>Alteromonas/Salinimonas group</taxon>
        <taxon>Salinimonas</taxon>
    </lineage>
</organism>